<dbReference type="AlphaFoldDB" id="A0A152A7Y1"/>
<dbReference type="EMBL" id="LODT01000004">
    <property type="protein sequence ID" value="KYR02342.1"/>
    <property type="molecule type" value="Genomic_DNA"/>
</dbReference>
<evidence type="ECO:0000313" key="2">
    <source>
        <dbReference type="EMBL" id="KYR02342.1"/>
    </source>
</evidence>
<dbReference type="OrthoDB" id="21096at2759"/>
<feature type="region of interest" description="Disordered" evidence="1">
    <location>
        <begin position="197"/>
        <end position="223"/>
    </location>
</feature>
<feature type="region of interest" description="Disordered" evidence="1">
    <location>
        <begin position="93"/>
        <end position="116"/>
    </location>
</feature>
<feature type="compositionally biased region" description="Polar residues" evidence="1">
    <location>
        <begin position="159"/>
        <end position="175"/>
    </location>
</feature>
<feature type="compositionally biased region" description="Polar residues" evidence="1">
    <location>
        <begin position="275"/>
        <end position="285"/>
    </location>
</feature>
<feature type="compositionally biased region" description="Polar residues" evidence="1">
    <location>
        <begin position="202"/>
        <end position="214"/>
    </location>
</feature>
<gene>
    <name evidence="2" type="ORF">DLAC_01172</name>
</gene>
<dbReference type="FunCoup" id="A0A152A7Y1">
    <property type="interactions" value="425"/>
</dbReference>
<dbReference type="InParanoid" id="A0A152A7Y1"/>
<organism evidence="2 3">
    <name type="scientific">Tieghemostelium lacteum</name>
    <name type="common">Slime mold</name>
    <name type="synonym">Dictyostelium lacteum</name>
    <dbReference type="NCBI Taxonomy" id="361077"/>
    <lineage>
        <taxon>Eukaryota</taxon>
        <taxon>Amoebozoa</taxon>
        <taxon>Evosea</taxon>
        <taxon>Eumycetozoa</taxon>
        <taxon>Dictyostelia</taxon>
        <taxon>Dictyosteliales</taxon>
        <taxon>Raperosteliaceae</taxon>
        <taxon>Tieghemostelium</taxon>
    </lineage>
</organism>
<feature type="compositionally biased region" description="Low complexity" evidence="1">
    <location>
        <begin position="93"/>
        <end position="102"/>
    </location>
</feature>
<comment type="caution">
    <text evidence="2">The sequence shown here is derived from an EMBL/GenBank/DDBJ whole genome shotgun (WGS) entry which is preliminary data.</text>
</comment>
<feature type="compositionally biased region" description="Low complexity" evidence="1">
    <location>
        <begin position="263"/>
        <end position="273"/>
    </location>
</feature>
<accession>A0A152A7Y1</accession>
<reference evidence="2 3" key="1">
    <citation type="submission" date="2015-12" db="EMBL/GenBank/DDBJ databases">
        <title>Dictyostelia acquired genes for synthesis and detection of signals that induce cell-type specialization by lateral gene transfer from prokaryotes.</title>
        <authorList>
            <person name="Gloeckner G."/>
            <person name="Schaap P."/>
        </authorList>
    </citation>
    <scope>NUCLEOTIDE SEQUENCE [LARGE SCALE GENOMIC DNA]</scope>
    <source>
        <strain evidence="2 3">TK</strain>
    </source>
</reference>
<evidence type="ECO:0000256" key="1">
    <source>
        <dbReference type="SAM" id="MobiDB-lite"/>
    </source>
</evidence>
<sequence length="372" mass="39298">MGDNRKTVEIYDPKVDGYLMYKYIVCENLYSPKSIPVHLSEPFNINVEHIRISSDWIDLELLDKQFQIIDKIKLNTITSIDFNVNKENSLASSTSSLSSSQSGITPEKPPQLLRSNSISGKAGSLLGLSPDLGLNSDTPPPVSSKKANMLLGLEEEPSGNKSPLSKKSALTNSSSASPKFGLLARSASNTLLNANIGKKETSSSNDIVSSSPGGQSFLMMSSSPGGSSLSVSIGGSGGGSNLSSSTSSLSSSSNSFLGSSVSSSSPLNSSGIGARSNSQSDTSLNHYNQGFQIQTKSLNYSFNSRDREELLAILDSIKMISSGKPHQEHSILIFDSLIEALALANQCKVPIVPSLPTSPPPPPPLLKLNQSS</sequence>
<proteinExistence type="predicted"/>
<evidence type="ECO:0000313" key="3">
    <source>
        <dbReference type="Proteomes" id="UP000076078"/>
    </source>
</evidence>
<dbReference type="OMA" id="IRISSDW"/>
<keyword evidence="3" id="KW-1185">Reference proteome</keyword>
<name>A0A152A7Y1_TIELA</name>
<dbReference type="Proteomes" id="UP000076078">
    <property type="component" value="Unassembled WGS sequence"/>
</dbReference>
<protein>
    <submittedName>
        <fullName evidence="2">Uncharacterized protein</fullName>
    </submittedName>
</protein>
<feature type="region of interest" description="Disordered" evidence="1">
    <location>
        <begin position="263"/>
        <end position="285"/>
    </location>
</feature>
<feature type="region of interest" description="Disordered" evidence="1">
    <location>
        <begin position="155"/>
        <end position="175"/>
    </location>
</feature>